<organism evidence="5 6">
    <name type="scientific">Populus tomentosa</name>
    <name type="common">Chinese white poplar</name>
    <dbReference type="NCBI Taxonomy" id="118781"/>
    <lineage>
        <taxon>Eukaryota</taxon>
        <taxon>Viridiplantae</taxon>
        <taxon>Streptophyta</taxon>
        <taxon>Embryophyta</taxon>
        <taxon>Tracheophyta</taxon>
        <taxon>Spermatophyta</taxon>
        <taxon>Magnoliopsida</taxon>
        <taxon>eudicotyledons</taxon>
        <taxon>Gunneridae</taxon>
        <taxon>Pentapetalae</taxon>
        <taxon>rosids</taxon>
        <taxon>fabids</taxon>
        <taxon>Malpighiales</taxon>
        <taxon>Salicaceae</taxon>
        <taxon>Saliceae</taxon>
        <taxon>Populus</taxon>
    </lineage>
</organism>
<evidence type="ECO:0000259" key="4">
    <source>
        <dbReference type="Pfam" id="PF02797"/>
    </source>
</evidence>
<feature type="transmembrane region" description="Helical" evidence="2">
    <location>
        <begin position="37"/>
        <end position="62"/>
    </location>
</feature>
<dbReference type="EMBL" id="JAAWWB010000005">
    <property type="protein sequence ID" value="KAG6783310.1"/>
    <property type="molecule type" value="Genomic_DNA"/>
</dbReference>
<accession>A0A8X8ALN0</accession>
<dbReference type="PANTHER" id="PTHR11877">
    <property type="entry name" value="HYDROXYMETHYLGLUTARYL-COA SYNTHASE"/>
    <property type="match status" value="1"/>
</dbReference>
<dbReference type="PANTHER" id="PTHR11877:SF57">
    <property type="entry name" value="CHALCONE SYNTHASE"/>
    <property type="match status" value="1"/>
</dbReference>
<dbReference type="InterPro" id="IPR011141">
    <property type="entry name" value="Polyketide_synthase_type-III"/>
</dbReference>
<keyword evidence="1" id="KW-0808">Transferase</keyword>
<dbReference type="GO" id="GO:0016747">
    <property type="term" value="F:acyltransferase activity, transferring groups other than amino-acyl groups"/>
    <property type="evidence" value="ECO:0007669"/>
    <property type="project" value="InterPro"/>
</dbReference>
<comment type="caution">
    <text evidence="5">The sequence shown here is derived from an EMBL/GenBank/DDBJ whole genome shotgun (WGS) entry which is preliminary data.</text>
</comment>
<dbReference type="Pfam" id="PF02797">
    <property type="entry name" value="Chal_sti_synt_C"/>
    <property type="match status" value="1"/>
</dbReference>
<evidence type="ECO:0000259" key="3">
    <source>
        <dbReference type="Pfam" id="PF00195"/>
    </source>
</evidence>
<proteinExistence type="inferred from homology"/>
<keyword evidence="1" id="KW-0012">Acyltransferase</keyword>
<gene>
    <name evidence="5" type="ORF">POTOM_012756</name>
</gene>
<feature type="domain" description="Chalcone/stilbene synthase N-terminal" evidence="3">
    <location>
        <begin position="59"/>
        <end position="125"/>
    </location>
</feature>
<sequence length="300" mass="32612">MEGSPYLPRTALFHSSHSKEDCFAEPLKESASEKTTLWHLLINFAFLFFLYTKVLFLGKLYAYALVLALRLSKALAENNPGASVLIMCSESLAVCFRGPLETPLDILLSSASSSDSAAAVCIVNDGIVGHTREIGMAYYLYPNVPSTVAKGAAACSEETFSTRYGIKDWNSLFYSVHPGDLIFPYSNYKQALDSLDFLSIQWCSKLPNFLAVPCKYVTRVVCRAKFAVASEGEKAKNIRAAIIPTGKNRNISGGGGSGGNNNGNTAIDAAKAVNKTTLAVLKHRTIVLEKNSLFLIFLKL</sequence>
<dbReference type="InterPro" id="IPR001099">
    <property type="entry name" value="Chalcone/stilbene_synt_N"/>
</dbReference>
<dbReference type="AlphaFoldDB" id="A0A8X8ALN0"/>
<name>A0A8X8ALN0_POPTO</name>
<feature type="domain" description="Chalcone/stilbene synthase C-terminal" evidence="4">
    <location>
        <begin position="126"/>
        <end position="179"/>
    </location>
</feature>
<evidence type="ECO:0000313" key="5">
    <source>
        <dbReference type="EMBL" id="KAG6783310.1"/>
    </source>
</evidence>
<dbReference type="InterPro" id="IPR012328">
    <property type="entry name" value="Chalcone/stilbene_synt_C"/>
</dbReference>
<dbReference type="Proteomes" id="UP000886885">
    <property type="component" value="Chromosome 3A"/>
</dbReference>
<evidence type="ECO:0000313" key="6">
    <source>
        <dbReference type="Proteomes" id="UP000886885"/>
    </source>
</evidence>
<keyword evidence="2" id="KW-0812">Transmembrane</keyword>
<keyword evidence="2" id="KW-0472">Membrane</keyword>
<dbReference type="Pfam" id="PF00195">
    <property type="entry name" value="Chal_sti_synt_N"/>
    <property type="match status" value="1"/>
</dbReference>
<keyword evidence="6" id="KW-1185">Reference proteome</keyword>
<protein>
    <submittedName>
        <fullName evidence="5">Uncharacterized protein</fullName>
    </submittedName>
</protein>
<keyword evidence="2" id="KW-1133">Transmembrane helix</keyword>
<evidence type="ECO:0000256" key="1">
    <source>
        <dbReference type="RuleBase" id="RU003633"/>
    </source>
</evidence>
<dbReference type="GO" id="GO:0030639">
    <property type="term" value="P:polyketide biosynthetic process"/>
    <property type="evidence" value="ECO:0007669"/>
    <property type="project" value="TreeGrafter"/>
</dbReference>
<evidence type="ECO:0000256" key="2">
    <source>
        <dbReference type="SAM" id="Phobius"/>
    </source>
</evidence>
<comment type="similarity">
    <text evidence="1">Belongs to the thiolase-like superfamily. Chalcone/stilbene synthases family.</text>
</comment>
<reference evidence="5" key="1">
    <citation type="journal article" date="2020" name="bioRxiv">
        <title>Hybrid origin of Populus tomentosa Carr. identified through genome sequencing and phylogenomic analysis.</title>
        <authorList>
            <person name="An X."/>
            <person name="Gao K."/>
            <person name="Chen Z."/>
            <person name="Li J."/>
            <person name="Yang X."/>
            <person name="Yang X."/>
            <person name="Zhou J."/>
            <person name="Guo T."/>
            <person name="Zhao T."/>
            <person name="Huang S."/>
            <person name="Miao D."/>
            <person name="Khan W.U."/>
            <person name="Rao P."/>
            <person name="Ye M."/>
            <person name="Lei B."/>
            <person name="Liao W."/>
            <person name="Wang J."/>
            <person name="Ji L."/>
            <person name="Li Y."/>
            <person name="Guo B."/>
            <person name="Mustafa N.S."/>
            <person name="Li S."/>
            <person name="Yun Q."/>
            <person name="Keller S.R."/>
            <person name="Mao J."/>
            <person name="Zhang R."/>
            <person name="Strauss S.H."/>
        </authorList>
    </citation>
    <scope>NUCLEOTIDE SEQUENCE</scope>
    <source>
        <strain evidence="5">GM15</strain>
        <tissue evidence="5">Leaf</tissue>
    </source>
</reference>